<feature type="active site" evidence="1">
    <location>
        <position position="200"/>
    </location>
</feature>
<keyword evidence="2" id="KW-1133">Transmembrane helix</keyword>
<dbReference type="SUPFAM" id="SSF53474">
    <property type="entry name" value="alpha/beta-Hydrolases"/>
    <property type="match status" value="1"/>
</dbReference>
<reference evidence="4 5" key="1">
    <citation type="journal article" date="2022" name="Cell">
        <title>Repeat-based holocentromeres influence genome architecture and karyotype evolution.</title>
        <authorList>
            <person name="Hofstatter P.G."/>
            <person name="Thangavel G."/>
            <person name="Lux T."/>
            <person name="Neumann P."/>
            <person name="Vondrak T."/>
            <person name="Novak P."/>
            <person name="Zhang M."/>
            <person name="Costa L."/>
            <person name="Castellani M."/>
            <person name="Scott A."/>
            <person name="Toegelov H."/>
            <person name="Fuchs J."/>
            <person name="Mata-Sucre Y."/>
            <person name="Dias Y."/>
            <person name="Vanzela A.L.L."/>
            <person name="Huettel B."/>
            <person name="Almeida C.C.S."/>
            <person name="Simkova H."/>
            <person name="Souza G."/>
            <person name="Pedrosa-Harand A."/>
            <person name="Macas J."/>
            <person name="Mayer K.F.X."/>
            <person name="Houben A."/>
            <person name="Marques A."/>
        </authorList>
    </citation>
    <scope>NUCLEOTIDE SEQUENCE [LARGE SCALE GENOMIC DNA]</scope>
    <source>
        <strain evidence="4">RhyTen1mFocal</strain>
    </source>
</reference>
<dbReference type="PANTHER" id="PTHR23024:SF674">
    <property type="entry name" value="OS09G0461900 PROTEIN"/>
    <property type="match status" value="1"/>
</dbReference>
<evidence type="ECO:0000313" key="4">
    <source>
        <dbReference type="EMBL" id="KAJ3705021.1"/>
    </source>
</evidence>
<keyword evidence="2" id="KW-0472">Membrane</keyword>
<evidence type="ECO:0000256" key="1">
    <source>
        <dbReference type="PROSITE-ProRule" id="PRU10038"/>
    </source>
</evidence>
<proteinExistence type="predicted"/>
<dbReference type="GO" id="GO:0016787">
    <property type="term" value="F:hydrolase activity"/>
    <property type="evidence" value="ECO:0007669"/>
    <property type="project" value="InterPro"/>
</dbReference>
<dbReference type="AlphaFoldDB" id="A0AAD5ZVW6"/>
<accession>A0AAD5ZVW6</accession>
<feature type="transmembrane region" description="Helical" evidence="2">
    <location>
        <begin position="12"/>
        <end position="29"/>
    </location>
</feature>
<dbReference type="InterPro" id="IPR050466">
    <property type="entry name" value="Carboxylest/Gibb_receptor"/>
</dbReference>
<name>A0AAD5ZVW6_9POAL</name>
<dbReference type="InterPro" id="IPR033140">
    <property type="entry name" value="Lipase_GDXG_put_SER_AS"/>
</dbReference>
<keyword evidence="5" id="KW-1185">Reference proteome</keyword>
<protein>
    <recommendedName>
        <fullName evidence="3">Alpha/beta hydrolase fold-3 domain-containing protein</fullName>
    </recommendedName>
</protein>
<dbReference type="PROSITE" id="PS01174">
    <property type="entry name" value="LIPASE_GDXG_SER"/>
    <property type="match status" value="1"/>
</dbReference>
<evidence type="ECO:0000313" key="5">
    <source>
        <dbReference type="Proteomes" id="UP001210211"/>
    </source>
</evidence>
<comment type="caution">
    <text evidence="4">The sequence shown here is derived from an EMBL/GenBank/DDBJ whole genome shotgun (WGS) entry which is preliminary data.</text>
</comment>
<dbReference type="InterPro" id="IPR029058">
    <property type="entry name" value="AB_hydrolase_fold"/>
</dbReference>
<dbReference type="Gene3D" id="3.40.50.1820">
    <property type="entry name" value="alpha/beta hydrolase"/>
    <property type="match status" value="1"/>
</dbReference>
<keyword evidence="2" id="KW-0812">Transmembrane</keyword>
<feature type="domain" description="Alpha/beta hydrolase fold-3" evidence="3">
    <location>
        <begin position="113"/>
        <end position="332"/>
    </location>
</feature>
<organism evidence="4 5">
    <name type="scientific">Rhynchospora tenuis</name>
    <dbReference type="NCBI Taxonomy" id="198213"/>
    <lineage>
        <taxon>Eukaryota</taxon>
        <taxon>Viridiplantae</taxon>
        <taxon>Streptophyta</taxon>
        <taxon>Embryophyta</taxon>
        <taxon>Tracheophyta</taxon>
        <taxon>Spermatophyta</taxon>
        <taxon>Magnoliopsida</taxon>
        <taxon>Liliopsida</taxon>
        <taxon>Poales</taxon>
        <taxon>Cyperaceae</taxon>
        <taxon>Cyperoideae</taxon>
        <taxon>Rhynchosporeae</taxon>
        <taxon>Rhynchospora</taxon>
    </lineage>
</organism>
<dbReference type="Proteomes" id="UP001210211">
    <property type="component" value="Unassembled WGS sequence"/>
</dbReference>
<dbReference type="EMBL" id="JAMRDG010000001">
    <property type="protein sequence ID" value="KAJ3705021.1"/>
    <property type="molecule type" value="Genomic_DNA"/>
</dbReference>
<dbReference type="Pfam" id="PF07859">
    <property type="entry name" value="Abhydrolase_3"/>
    <property type="match status" value="1"/>
</dbReference>
<dbReference type="InterPro" id="IPR013094">
    <property type="entry name" value="AB_hydrolase_3"/>
</dbReference>
<evidence type="ECO:0000256" key="2">
    <source>
        <dbReference type="SAM" id="Phobius"/>
    </source>
</evidence>
<evidence type="ECO:0000259" key="3">
    <source>
        <dbReference type="Pfam" id="PF07859"/>
    </source>
</evidence>
<gene>
    <name evidence="4" type="ORF">LUZ61_008726</name>
</gene>
<dbReference type="PANTHER" id="PTHR23024">
    <property type="entry name" value="ARYLACETAMIDE DEACETYLASE"/>
    <property type="match status" value="1"/>
</dbReference>
<sequence>MTNTFLKFLKTYFSLIIILISLFYSFYNLQPKPTTNSSSMDPDTELQYEFPGAFRHYKSGRVERLDGTEVAPTGTDPTTGVISKDITIDQSTGLSARLYLPSGINSDKKVPIILFIHGGAFIIHTAGSPGYHRYCNLLSSNTKSVVVSVSYRLAPEYPAPVAYDDTWEALKWVVLNCRSGPEPWLADHGDLNRIFLAGDSAGANIAHNIAVRFAEEGIEGLPKLKGVLLLNPYFWGKDRIGNEKIDPGMQAWMEETWSFICGGKYDMNHKFVHPMGSPEVFNKLGCERVMVTVAELDLFVERGRAYADTLKKSSWEGEVVLYETPGEDHVYFLTKFDEEKAMKEMEAMAAFINRD</sequence>